<sequence length="371" mass="43411">MMRAILTDDEDLALRYLEKLLRDIGDVDIIGKYYDAEEALEAACTDPPDVIFFDIDMPGISGIEAAERLSERLPATDVVFVTAYEEYAIKAFELNAVDYILKPVEEKRLACTIARLRSSREHKPAVPHHRPAMIRCFQLLEVDVDKPETIPWRTTKAQELFAFLIHYRDQPVRKDVLLDLLWPDVDMKKGYAQLYTAIYQIRKTVDALGIGLRIVNHEKGYRLELNDVRLDIEEWERSVMEANDIGPDNLEHHLALLDMYRGDYLADYDYLWAEGERQRLKTIWLRHAMAVAEWLDRTDKDKELFALYFRALRMFPYSEEVHFALLKLHAKQGDWAAVEKQYADLERMVRSEFGTDVPASIQSWYKEWKTS</sequence>
<dbReference type="Proteomes" id="UP000247476">
    <property type="component" value="Unassembled WGS sequence"/>
</dbReference>
<dbReference type="InterPro" id="IPR001867">
    <property type="entry name" value="OmpR/PhoB-type_DNA-bd"/>
</dbReference>
<feature type="domain" description="Response regulatory" evidence="7">
    <location>
        <begin position="3"/>
        <end position="117"/>
    </location>
</feature>
<dbReference type="OrthoDB" id="3190595at2"/>
<dbReference type="InterPro" id="IPR011006">
    <property type="entry name" value="CheY-like_superfamily"/>
</dbReference>
<keyword evidence="3" id="KW-0805">Transcription regulation</keyword>
<dbReference type="InterPro" id="IPR005158">
    <property type="entry name" value="BTAD"/>
</dbReference>
<dbReference type="Gene3D" id="3.40.50.2300">
    <property type="match status" value="1"/>
</dbReference>
<dbReference type="Gene3D" id="1.10.10.10">
    <property type="entry name" value="Winged helix-like DNA-binding domain superfamily/Winged helix DNA-binding domain"/>
    <property type="match status" value="1"/>
</dbReference>
<dbReference type="EMBL" id="QJVJ01000006">
    <property type="protein sequence ID" value="PYI54041.1"/>
    <property type="molecule type" value="Genomic_DNA"/>
</dbReference>
<dbReference type="AlphaFoldDB" id="A0A2V5K457"/>
<feature type="modified residue" description="4-aspartylphosphate" evidence="6">
    <location>
        <position position="54"/>
    </location>
</feature>
<evidence type="ECO:0000256" key="5">
    <source>
        <dbReference type="ARBA" id="ARBA00023163"/>
    </source>
</evidence>
<organism evidence="8 9">
    <name type="scientific">Paenibacillus flagellatus</name>
    <dbReference type="NCBI Taxonomy" id="2211139"/>
    <lineage>
        <taxon>Bacteria</taxon>
        <taxon>Bacillati</taxon>
        <taxon>Bacillota</taxon>
        <taxon>Bacilli</taxon>
        <taxon>Bacillales</taxon>
        <taxon>Paenibacillaceae</taxon>
        <taxon>Paenibacillus</taxon>
    </lineage>
</organism>
<dbReference type="PROSITE" id="PS50110">
    <property type="entry name" value="RESPONSE_REGULATORY"/>
    <property type="match status" value="1"/>
</dbReference>
<comment type="caution">
    <text evidence="8">The sequence shown here is derived from an EMBL/GenBank/DDBJ whole genome shotgun (WGS) entry which is preliminary data.</text>
</comment>
<dbReference type="SMART" id="SM00862">
    <property type="entry name" value="Trans_reg_C"/>
    <property type="match status" value="1"/>
</dbReference>
<dbReference type="SUPFAM" id="SSF48452">
    <property type="entry name" value="TPR-like"/>
    <property type="match status" value="1"/>
</dbReference>
<evidence type="ECO:0000256" key="6">
    <source>
        <dbReference type="PROSITE-ProRule" id="PRU00169"/>
    </source>
</evidence>
<dbReference type="InterPro" id="IPR036388">
    <property type="entry name" value="WH-like_DNA-bd_sf"/>
</dbReference>
<dbReference type="SUPFAM" id="SSF52172">
    <property type="entry name" value="CheY-like"/>
    <property type="match status" value="1"/>
</dbReference>
<keyword evidence="2" id="KW-0902">Two-component regulatory system</keyword>
<dbReference type="SMART" id="SM00448">
    <property type="entry name" value="REC"/>
    <property type="match status" value="1"/>
</dbReference>
<dbReference type="InterPro" id="IPR016032">
    <property type="entry name" value="Sig_transdc_resp-reg_C-effctor"/>
</dbReference>
<evidence type="ECO:0000259" key="7">
    <source>
        <dbReference type="PROSITE" id="PS50110"/>
    </source>
</evidence>
<dbReference type="GO" id="GO:0003677">
    <property type="term" value="F:DNA binding"/>
    <property type="evidence" value="ECO:0007669"/>
    <property type="project" value="UniProtKB-KW"/>
</dbReference>
<evidence type="ECO:0000256" key="2">
    <source>
        <dbReference type="ARBA" id="ARBA00023012"/>
    </source>
</evidence>
<gene>
    <name evidence="8" type="ORF">DLM86_15980</name>
</gene>
<reference evidence="8 9" key="1">
    <citation type="submission" date="2018-05" db="EMBL/GenBank/DDBJ databases">
        <title>Paenibacillus flagellatus sp. nov., isolated from selenium mineral soil.</title>
        <authorList>
            <person name="Dai X."/>
        </authorList>
    </citation>
    <scope>NUCLEOTIDE SEQUENCE [LARGE SCALE GENOMIC DNA]</scope>
    <source>
        <strain evidence="8 9">DXL2</strain>
    </source>
</reference>
<dbReference type="PANTHER" id="PTHR35807">
    <property type="entry name" value="TRANSCRIPTIONAL REGULATOR REDD-RELATED"/>
    <property type="match status" value="1"/>
</dbReference>
<dbReference type="InterPro" id="IPR051677">
    <property type="entry name" value="AfsR-DnrI-RedD_regulator"/>
</dbReference>
<dbReference type="PANTHER" id="PTHR35807:SF2">
    <property type="entry name" value="TRANSCRIPTIONAL ACTIVATOR DOMAIN"/>
    <property type="match status" value="1"/>
</dbReference>
<protein>
    <recommendedName>
        <fullName evidence="7">Response regulatory domain-containing protein</fullName>
    </recommendedName>
</protein>
<dbReference type="SUPFAM" id="SSF46894">
    <property type="entry name" value="C-terminal effector domain of the bipartite response regulators"/>
    <property type="match status" value="1"/>
</dbReference>
<keyword evidence="5" id="KW-0804">Transcription</keyword>
<evidence type="ECO:0000256" key="4">
    <source>
        <dbReference type="ARBA" id="ARBA00023125"/>
    </source>
</evidence>
<evidence type="ECO:0000256" key="3">
    <source>
        <dbReference type="ARBA" id="ARBA00023015"/>
    </source>
</evidence>
<evidence type="ECO:0000256" key="1">
    <source>
        <dbReference type="ARBA" id="ARBA00005820"/>
    </source>
</evidence>
<dbReference type="InterPro" id="IPR001789">
    <property type="entry name" value="Sig_transdc_resp-reg_receiver"/>
</dbReference>
<dbReference type="SMART" id="SM01043">
    <property type="entry name" value="BTAD"/>
    <property type="match status" value="1"/>
</dbReference>
<dbReference type="Pfam" id="PF00072">
    <property type="entry name" value="Response_reg"/>
    <property type="match status" value="1"/>
</dbReference>
<name>A0A2V5K457_9BACL</name>
<comment type="similarity">
    <text evidence="1">Belongs to the AfsR/DnrI/RedD regulatory family.</text>
</comment>
<keyword evidence="9" id="KW-1185">Reference proteome</keyword>
<keyword evidence="4" id="KW-0238">DNA-binding</keyword>
<dbReference type="InterPro" id="IPR011990">
    <property type="entry name" value="TPR-like_helical_dom_sf"/>
</dbReference>
<evidence type="ECO:0000313" key="9">
    <source>
        <dbReference type="Proteomes" id="UP000247476"/>
    </source>
</evidence>
<accession>A0A2V5K457</accession>
<dbReference type="GO" id="GO:0000160">
    <property type="term" value="P:phosphorelay signal transduction system"/>
    <property type="evidence" value="ECO:0007669"/>
    <property type="project" value="UniProtKB-KW"/>
</dbReference>
<keyword evidence="6" id="KW-0597">Phosphoprotein</keyword>
<dbReference type="Gene3D" id="1.25.40.10">
    <property type="entry name" value="Tetratricopeptide repeat domain"/>
    <property type="match status" value="1"/>
</dbReference>
<evidence type="ECO:0000313" key="8">
    <source>
        <dbReference type="EMBL" id="PYI54041.1"/>
    </source>
</evidence>
<proteinExistence type="inferred from homology"/>
<dbReference type="Pfam" id="PF03704">
    <property type="entry name" value="BTAD"/>
    <property type="match status" value="1"/>
</dbReference>
<dbReference type="GO" id="GO:0006355">
    <property type="term" value="P:regulation of DNA-templated transcription"/>
    <property type="evidence" value="ECO:0007669"/>
    <property type="project" value="InterPro"/>
</dbReference>